<dbReference type="EMBL" id="VSSQ01057947">
    <property type="protein sequence ID" value="MPN11705.1"/>
    <property type="molecule type" value="Genomic_DNA"/>
</dbReference>
<sequence length="178" mass="21074">MVGFVRSVREIEIIGFLRVFRCHCVDTPDNRQDVLLFPQFAHTDQFGFHCSLWVFHVTGYLKIGESQSFRFRKDLFWQVLYFLVLGKHMCVVVNILQLFEKPFVNLCQRFNPVYRESFFKSIGNGKDAQIRRIGQCFFHVIECKVAVAYKAVHTLPDHAQPFLDDLFKRLPDRHDFTH</sequence>
<accession>A0A645FBG3</accession>
<name>A0A645FBG3_9ZZZZ</name>
<reference evidence="1" key="1">
    <citation type="submission" date="2019-08" db="EMBL/GenBank/DDBJ databases">
        <authorList>
            <person name="Kucharzyk K."/>
            <person name="Murdoch R.W."/>
            <person name="Higgins S."/>
            <person name="Loffler F."/>
        </authorList>
    </citation>
    <scope>NUCLEOTIDE SEQUENCE</scope>
</reference>
<organism evidence="1">
    <name type="scientific">bioreactor metagenome</name>
    <dbReference type="NCBI Taxonomy" id="1076179"/>
    <lineage>
        <taxon>unclassified sequences</taxon>
        <taxon>metagenomes</taxon>
        <taxon>ecological metagenomes</taxon>
    </lineage>
</organism>
<protein>
    <submittedName>
        <fullName evidence="1">Uncharacterized protein</fullName>
    </submittedName>
</protein>
<dbReference type="AlphaFoldDB" id="A0A645FBG3"/>
<proteinExistence type="predicted"/>
<evidence type="ECO:0000313" key="1">
    <source>
        <dbReference type="EMBL" id="MPN11705.1"/>
    </source>
</evidence>
<comment type="caution">
    <text evidence="1">The sequence shown here is derived from an EMBL/GenBank/DDBJ whole genome shotgun (WGS) entry which is preliminary data.</text>
</comment>
<gene>
    <name evidence="1" type="ORF">SDC9_159012</name>
</gene>